<evidence type="ECO:0000259" key="1">
    <source>
        <dbReference type="PROSITE" id="PS50878"/>
    </source>
</evidence>
<dbReference type="Proteomes" id="UP000233556">
    <property type="component" value="Unassembled WGS sequence"/>
</dbReference>
<dbReference type="GO" id="GO:0003964">
    <property type="term" value="F:RNA-directed DNA polymerase activity"/>
    <property type="evidence" value="ECO:0007669"/>
    <property type="project" value="UniProtKB-KW"/>
</dbReference>
<reference evidence="3" key="2">
    <citation type="submission" date="2017-12" db="EMBL/GenBank/DDBJ databases">
        <title>Genome sequence of the Bar-tailed Godwit (Limosa lapponica baueri).</title>
        <authorList>
            <person name="Lima N.C.B."/>
            <person name="Parody-Merino A.M."/>
            <person name="Battley P.F."/>
            <person name="Fidler A.E."/>
            <person name="Prosdocimi F."/>
        </authorList>
    </citation>
    <scope>NUCLEOTIDE SEQUENCE [LARGE SCALE GENOMIC DNA]</scope>
</reference>
<dbReference type="PROSITE" id="PS50878">
    <property type="entry name" value="RT_POL"/>
    <property type="match status" value="1"/>
</dbReference>
<accession>A0A2I0UD89</accession>
<keyword evidence="3" id="KW-1185">Reference proteome</keyword>
<dbReference type="AlphaFoldDB" id="A0A2I0UD89"/>
<keyword evidence="2" id="KW-0695">RNA-directed DNA polymerase</keyword>
<reference evidence="3" key="1">
    <citation type="submission" date="2017-11" db="EMBL/GenBank/DDBJ databases">
        <authorList>
            <person name="Lima N.C."/>
            <person name="Parody-Merino A.M."/>
            <person name="Battley P.F."/>
            <person name="Fidler A.E."/>
            <person name="Prosdocimi F."/>
        </authorList>
    </citation>
    <scope>NUCLEOTIDE SEQUENCE [LARGE SCALE GENOMIC DNA]</scope>
</reference>
<keyword evidence="2" id="KW-0808">Transferase</keyword>
<protein>
    <submittedName>
        <fullName evidence="2">Rna-directed dna polymerase from mobile element jockey-like</fullName>
    </submittedName>
</protein>
<dbReference type="EMBL" id="KZ505855">
    <property type="protein sequence ID" value="PKU44017.1"/>
    <property type="molecule type" value="Genomic_DNA"/>
</dbReference>
<evidence type="ECO:0000313" key="2">
    <source>
        <dbReference type="EMBL" id="PKU44017.1"/>
    </source>
</evidence>
<dbReference type="Pfam" id="PF00078">
    <property type="entry name" value="RVT_1"/>
    <property type="match status" value="1"/>
</dbReference>
<organism evidence="2 3">
    <name type="scientific">Limosa lapponica baueri</name>
    <dbReference type="NCBI Taxonomy" id="1758121"/>
    <lineage>
        <taxon>Eukaryota</taxon>
        <taxon>Metazoa</taxon>
        <taxon>Chordata</taxon>
        <taxon>Craniata</taxon>
        <taxon>Vertebrata</taxon>
        <taxon>Euteleostomi</taxon>
        <taxon>Archelosauria</taxon>
        <taxon>Archosauria</taxon>
        <taxon>Dinosauria</taxon>
        <taxon>Saurischia</taxon>
        <taxon>Theropoda</taxon>
        <taxon>Coelurosauria</taxon>
        <taxon>Aves</taxon>
        <taxon>Neognathae</taxon>
        <taxon>Neoaves</taxon>
        <taxon>Charadriiformes</taxon>
        <taxon>Scolopacidae</taxon>
        <taxon>Limosa</taxon>
    </lineage>
</organism>
<keyword evidence="2" id="KW-0548">Nucleotidyltransferase</keyword>
<dbReference type="OrthoDB" id="416454at2759"/>
<feature type="domain" description="Reverse transcriptase" evidence="1">
    <location>
        <begin position="1"/>
        <end position="145"/>
    </location>
</feature>
<dbReference type="PANTHER" id="PTHR33332">
    <property type="entry name" value="REVERSE TRANSCRIPTASE DOMAIN-CONTAINING PROTEIN"/>
    <property type="match status" value="1"/>
</dbReference>
<sequence length="145" mass="16121">MEQILLENMSKCMKDREVIRDSQHGFTKDKMCLGKPVAFYTGVTAPVDKGRTTDVIYLDFHKAYDTVSQNILATKLERYGFDRGTVRWIGGHVQSFFVNSSLSEWKPVMSGVHQGSILGPVLFNIFISDIVGLSALSASLQTTPS</sequence>
<dbReference type="InterPro" id="IPR000477">
    <property type="entry name" value="RT_dom"/>
</dbReference>
<proteinExistence type="predicted"/>
<gene>
    <name evidence="2" type="ORF">llap_5665</name>
</gene>
<evidence type="ECO:0000313" key="3">
    <source>
        <dbReference type="Proteomes" id="UP000233556"/>
    </source>
</evidence>
<name>A0A2I0UD89_LIMLA</name>